<name>W1J6J5_9GAMM</name>
<dbReference type="Proteomes" id="UP000019202">
    <property type="component" value="Unassembled WGS sequence"/>
</dbReference>
<keyword evidence="4" id="KW-1185">Reference proteome</keyword>
<gene>
    <name evidence="3" type="ORF">XSR1_740004</name>
</gene>
<comment type="caution">
    <text evidence="3">The sequence shown here is derived from an EMBL/GenBank/DDBJ whole genome shotgun (WGS) entry which is preliminary data.</text>
</comment>
<dbReference type="GeneID" id="97124118"/>
<keyword evidence="2" id="KW-1133">Transmembrane helix</keyword>
<proteinExistence type="predicted"/>
<keyword evidence="1" id="KW-0175">Coiled coil</keyword>
<dbReference type="OrthoDB" id="6522346at2"/>
<evidence type="ECO:0000256" key="1">
    <source>
        <dbReference type="SAM" id="Coils"/>
    </source>
</evidence>
<evidence type="ECO:0000313" key="3">
    <source>
        <dbReference type="EMBL" id="CDL85466.1"/>
    </source>
</evidence>
<keyword evidence="2" id="KW-0812">Transmembrane</keyword>
<dbReference type="EMBL" id="CBXF010000137">
    <property type="protein sequence ID" value="CDL85466.1"/>
    <property type="molecule type" value="Genomic_DNA"/>
</dbReference>
<organism evidence="3 4">
    <name type="scientific">Xenorhabdus szentirmaii DSM 16338</name>
    <dbReference type="NCBI Taxonomy" id="1427518"/>
    <lineage>
        <taxon>Bacteria</taxon>
        <taxon>Pseudomonadati</taxon>
        <taxon>Pseudomonadota</taxon>
        <taxon>Gammaproteobacteria</taxon>
        <taxon>Enterobacterales</taxon>
        <taxon>Morganellaceae</taxon>
        <taxon>Xenorhabdus</taxon>
    </lineage>
</organism>
<evidence type="ECO:0000256" key="2">
    <source>
        <dbReference type="SAM" id="Phobius"/>
    </source>
</evidence>
<feature type="transmembrane region" description="Helical" evidence="2">
    <location>
        <begin position="436"/>
        <end position="458"/>
    </location>
</feature>
<feature type="coiled-coil region" evidence="1">
    <location>
        <begin position="76"/>
        <end position="145"/>
    </location>
</feature>
<reference evidence="3" key="1">
    <citation type="submission" date="2013-11" db="EMBL/GenBank/DDBJ databases">
        <title>Draft genome sequence and annotation of the entomopathogenic bacteria, Xenorhabdus cabanillasi strain JM26 and Xenorhabdus szentirmai strain DSM 16338.</title>
        <authorList>
            <person name="Gualtieri M."/>
            <person name="Ogier J.C."/>
            <person name="Pages S."/>
            <person name="Givaudan A."/>
            <person name="Gaudriault S."/>
        </authorList>
    </citation>
    <scope>NUCLEOTIDE SEQUENCE [LARGE SCALE GENOMIC DNA]</scope>
    <source>
        <strain evidence="3">DSM 16338</strain>
    </source>
</reference>
<evidence type="ECO:0000313" key="4">
    <source>
        <dbReference type="Proteomes" id="UP000019202"/>
    </source>
</evidence>
<feature type="transmembrane region" description="Helical" evidence="2">
    <location>
        <begin position="406"/>
        <end position="424"/>
    </location>
</feature>
<dbReference type="RefSeq" id="WP_038241773.1">
    <property type="nucleotide sequence ID" value="NZ_CAWLWS010000137.1"/>
</dbReference>
<protein>
    <recommendedName>
        <fullName evidence="5">Phage related-protein</fullName>
    </recommendedName>
</protein>
<dbReference type="STRING" id="1427518.XSR1_740004"/>
<dbReference type="Gene3D" id="1.10.287.1490">
    <property type="match status" value="1"/>
</dbReference>
<sequence length="710" mass="77009">MSLMDTFVQIFEFDTRQADDAFDRFRRSTDDMLADMRRAQQAAEAGAGGFSDFVQELASTLQDVTGGESLDIDVNLHDTEAKLSAVRARMGELESALSALDSQREQVSQGMQGSGESLERLNTQYGQLQGELAALNGELNTLTDAEQKNLKAKEAVESIVEALQADYNKFVETMRTKGIQAAVDEAKAQNHLQRALTETESKYNAAGESVAGFATKALGAVGVVMSIGGIFADTVLRSQEIEALDKLGGKIGMATADVDAFSGAMTELGGSREAAQADLEALSQAFGQTSNKMERILATADKVKGMKFDKAKATLAGLGVSDEKTVELMMKGRKELERVMGIQKEYSGITKESIEKSIKFNTAMNKFNQSSGLLKNSFLEMVIPVLAKGMEWLSTFIDFCKANKHLIIGFFLTIGIAIAAYYVPPLLAAAAATLAATWPMLAIIAIIALLAAAFALVYDDIMNFIEGNDSMIGRIMDKYPMVKKVIMALWNAWKVLFDYLKVIVKFVADLVVDAFNTMDQTISAFIDWLLGTITSLGEWGSQFSGVFDTVSDAVVGAFTWMWAQVKKIIGWIGDGLDAVSKGLSTVKGWFGFGEDKKVEVVKRSVNEDGQIVTETPPPDNGNQDEKKAFRADMDRLNQQLAAASQNPLNPLTSQAISNQSHQTNENNIQIAEVNVNTQATDAQGVAKEFKGELANQLQDLGQQTATGVAR</sequence>
<dbReference type="AlphaFoldDB" id="W1J6J5"/>
<accession>W1J6J5</accession>
<keyword evidence="2" id="KW-0472">Membrane</keyword>
<evidence type="ECO:0008006" key="5">
    <source>
        <dbReference type="Google" id="ProtNLM"/>
    </source>
</evidence>